<dbReference type="OrthoDB" id="7949261at2"/>
<organism evidence="1 2">
    <name type="scientific">Maricaulis salignorans</name>
    <dbReference type="NCBI Taxonomy" id="144026"/>
    <lineage>
        <taxon>Bacteria</taxon>
        <taxon>Pseudomonadati</taxon>
        <taxon>Pseudomonadota</taxon>
        <taxon>Alphaproteobacteria</taxon>
        <taxon>Maricaulales</taxon>
        <taxon>Maricaulaceae</taxon>
        <taxon>Maricaulis</taxon>
    </lineage>
</organism>
<accession>A0A1G9MMH0</accession>
<dbReference type="PROSITE" id="PS51257">
    <property type="entry name" value="PROKAR_LIPOPROTEIN"/>
    <property type="match status" value="1"/>
</dbReference>
<proteinExistence type="predicted"/>
<sequence length="120" mass="12540">MKHTLRAAFVGIALTMSGCSSVVDNFVTGGPLVRSGEQTGVIQVVNRSGYSLTSVLLARCSAPSYGLNRLPDGVRIAPGQTYTFRVGADCWAVLAGLAGHEARRDMHVRAGSGVVYTVTG</sequence>
<keyword evidence="2" id="KW-1185">Reference proteome</keyword>
<name>A0A1G9MMH0_9PROT</name>
<gene>
    <name evidence="1" type="ORF">SAMN04488568_10244</name>
</gene>
<dbReference type="Proteomes" id="UP000199759">
    <property type="component" value="Unassembled WGS sequence"/>
</dbReference>
<dbReference type="AlphaFoldDB" id="A0A1G9MMH0"/>
<dbReference type="EMBL" id="FNHG01000002">
    <property type="protein sequence ID" value="SDL75486.1"/>
    <property type="molecule type" value="Genomic_DNA"/>
</dbReference>
<reference evidence="1 2" key="1">
    <citation type="submission" date="2016-10" db="EMBL/GenBank/DDBJ databases">
        <authorList>
            <person name="de Groot N.N."/>
        </authorList>
    </citation>
    <scope>NUCLEOTIDE SEQUENCE [LARGE SCALE GENOMIC DNA]</scope>
    <source>
        <strain evidence="1 2">DSM 16077</strain>
    </source>
</reference>
<evidence type="ECO:0000313" key="2">
    <source>
        <dbReference type="Proteomes" id="UP000199759"/>
    </source>
</evidence>
<evidence type="ECO:0000313" key="1">
    <source>
        <dbReference type="EMBL" id="SDL75486.1"/>
    </source>
</evidence>
<protein>
    <recommendedName>
        <fullName evidence="3">Lipoprotein</fullName>
    </recommendedName>
</protein>
<evidence type="ECO:0008006" key="3">
    <source>
        <dbReference type="Google" id="ProtNLM"/>
    </source>
</evidence>
<dbReference type="STRING" id="144026.SAMN04488568_10244"/>
<dbReference type="RefSeq" id="WP_143024008.1">
    <property type="nucleotide sequence ID" value="NZ_FNHG01000002.1"/>
</dbReference>